<dbReference type="PANTHER" id="PTHR35936:SF19">
    <property type="entry name" value="AMINO-ACID-BINDING PROTEIN YXEM-RELATED"/>
    <property type="match status" value="1"/>
</dbReference>
<dbReference type="SMART" id="SM00062">
    <property type="entry name" value="PBPb"/>
    <property type="match status" value="1"/>
</dbReference>
<organism evidence="5 6">
    <name type="scientific">Salinimonas iocasae</name>
    <dbReference type="NCBI Taxonomy" id="2572577"/>
    <lineage>
        <taxon>Bacteria</taxon>
        <taxon>Pseudomonadati</taxon>
        <taxon>Pseudomonadota</taxon>
        <taxon>Gammaproteobacteria</taxon>
        <taxon>Alteromonadales</taxon>
        <taxon>Alteromonadaceae</taxon>
        <taxon>Alteromonas/Salinimonas group</taxon>
        <taxon>Salinimonas</taxon>
    </lineage>
</organism>
<dbReference type="KEGG" id="salk:FBQ74_10840"/>
<accession>A0A5B7YEG9</accession>
<reference evidence="5 6" key="1">
    <citation type="submission" date="2019-04" db="EMBL/GenBank/DDBJ databases">
        <title>Salinimonas iocasae sp. nov., a halophilic bacterium isolated from the outer tube casing of tubeworms in Okinawa Trough.</title>
        <authorList>
            <person name="Zhang H."/>
            <person name="Wang H."/>
            <person name="Li C."/>
        </authorList>
    </citation>
    <scope>NUCLEOTIDE SEQUENCE [LARGE SCALE GENOMIC DNA]</scope>
    <source>
        <strain evidence="5 6">KX18D6</strain>
    </source>
</reference>
<gene>
    <name evidence="5" type="ORF">FBQ74_10840</name>
</gene>
<dbReference type="InterPro" id="IPR001638">
    <property type="entry name" value="Solute-binding_3/MltF_N"/>
</dbReference>
<evidence type="ECO:0000313" key="6">
    <source>
        <dbReference type="Proteomes" id="UP000304912"/>
    </source>
</evidence>
<evidence type="ECO:0000256" key="2">
    <source>
        <dbReference type="ARBA" id="ARBA00022729"/>
    </source>
</evidence>
<dbReference type="EMBL" id="CP039852">
    <property type="protein sequence ID" value="QCZ93945.1"/>
    <property type="molecule type" value="Genomic_DNA"/>
</dbReference>
<feature type="domain" description="Solute-binding protein family 3/N-terminal" evidence="4">
    <location>
        <begin position="27"/>
        <end position="241"/>
    </location>
</feature>
<keyword evidence="2 3" id="KW-0732">Signal</keyword>
<feature type="signal peptide" evidence="3">
    <location>
        <begin position="1"/>
        <end position="24"/>
    </location>
</feature>
<evidence type="ECO:0000259" key="4">
    <source>
        <dbReference type="SMART" id="SM00062"/>
    </source>
</evidence>
<dbReference type="OrthoDB" id="5762648at2"/>
<evidence type="ECO:0000256" key="1">
    <source>
        <dbReference type="ARBA" id="ARBA00010333"/>
    </source>
</evidence>
<evidence type="ECO:0000313" key="5">
    <source>
        <dbReference type="EMBL" id="QCZ93945.1"/>
    </source>
</evidence>
<dbReference type="Proteomes" id="UP000304912">
    <property type="component" value="Chromosome"/>
</dbReference>
<dbReference type="PANTHER" id="PTHR35936">
    <property type="entry name" value="MEMBRANE-BOUND LYTIC MUREIN TRANSGLYCOSYLASE F"/>
    <property type="match status" value="1"/>
</dbReference>
<name>A0A5B7YEG9_9ALTE</name>
<feature type="chain" id="PRO_5022897999" evidence="3">
    <location>
        <begin position="25"/>
        <end position="241"/>
    </location>
</feature>
<dbReference type="RefSeq" id="WP_139756687.1">
    <property type="nucleotide sequence ID" value="NZ_CP039852.1"/>
</dbReference>
<proteinExistence type="inferred from homology"/>
<dbReference type="Pfam" id="PF00497">
    <property type="entry name" value="SBP_bac_3"/>
    <property type="match status" value="1"/>
</dbReference>
<dbReference type="Gene3D" id="3.40.190.10">
    <property type="entry name" value="Periplasmic binding protein-like II"/>
    <property type="match status" value="2"/>
</dbReference>
<dbReference type="SUPFAM" id="SSF53850">
    <property type="entry name" value="Periplasmic binding protein-like II"/>
    <property type="match status" value="1"/>
</dbReference>
<comment type="similarity">
    <text evidence="1">Belongs to the bacterial solute-binding protein 3 family.</text>
</comment>
<dbReference type="AlphaFoldDB" id="A0A5B7YEG9"/>
<keyword evidence="6" id="KW-1185">Reference proteome</keyword>
<sequence>MCIFKICKRLTVFFLLFVSINANAQKPLSVAVNVGPPWAYYDDERGVVGIDVDIINSISERLGYQAEFHLLVYNRLIEDFRNGKYDIASPAAFDSDIGYLTSAYLPFEDVAVTLRSRSFQIDTINDLEGKSIVAYQTARDVLGSDFAGIITDDHCLEIADREAQLKLLANNRTDVVIGERRLLTYIMKQYYPDMKLAVHPVFEARPYGAIIKDEAIRDAFDRELQKMEATGELDRIFNRWH</sequence>
<evidence type="ECO:0000256" key="3">
    <source>
        <dbReference type="SAM" id="SignalP"/>
    </source>
</evidence>
<protein>
    <submittedName>
        <fullName evidence="5">Amino acid ABC transporter substrate-binding protein</fullName>
    </submittedName>
</protein>